<dbReference type="AlphaFoldDB" id="A0AA38MAT1"/>
<dbReference type="EMBL" id="JALNTZ010000006">
    <property type="protein sequence ID" value="KAJ3649703.1"/>
    <property type="molecule type" value="Genomic_DNA"/>
</dbReference>
<feature type="compositionally biased region" description="Polar residues" evidence="1">
    <location>
        <begin position="1"/>
        <end position="10"/>
    </location>
</feature>
<accession>A0AA38MAT1</accession>
<protein>
    <submittedName>
        <fullName evidence="2">Uncharacterized protein</fullName>
    </submittedName>
</protein>
<comment type="caution">
    <text evidence="2">The sequence shown here is derived from an EMBL/GenBank/DDBJ whole genome shotgun (WGS) entry which is preliminary data.</text>
</comment>
<proteinExistence type="predicted"/>
<evidence type="ECO:0000313" key="2">
    <source>
        <dbReference type="EMBL" id="KAJ3649703.1"/>
    </source>
</evidence>
<name>A0AA38MAT1_9CUCU</name>
<evidence type="ECO:0000256" key="1">
    <source>
        <dbReference type="SAM" id="MobiDB-lite"/>
    </source>
</evidence>
<feature type="region of interest" description="Disordered" evidence="1">
    <location>
        <begin position="1"/>
        <end position="39"/>
    </location>
</feature>
<keyword evidence="3" id="KW-1185">Reference proteome</keyword>
<gene>
    <name evidence="2" type="ORF">Zmor_021428</name>
</gene>
<dbReference type="Proteomes" id="UP001168821">
    <property type="component" value="Unassembled WGS sequence"/>
</dbReference>
<reference evidence="2" key="1">
    <citation type="journal article" date="2023" name="G3 (Bethesda)">
        <title>Whole genome assemblies of Zophobas morio and Tenebrio molitor.</title>
        <authorList>
            <person name="Kaur S."/>
            <person name="Stinson S.A."/>
            <person name="diCenzo G.C."/>
        </authorList>
    </citation>
    <scope>NUCLEOTIDE SEQUENCE</scope>
    <source>
        <strain evidence="2">QUZm001</strain>
    </source>
</reference>
<organism evidence="2 3">
    <name type="scientific">Zophobas morio</name>
    <dbReference type="NCBI Taxonomy" id="2755281"/>
    <lineage>
        <taxon>Eukaryota</taxon>
        <taxon>Metazoa</taxon>
        <taxon>Ecdysozoa</taxon>
        <taxon>Arthropoda</taxon>
        <taxon>Hexapoda</taxon>
        <taxon>Insecta</taxon>
        <taxon>Pterygota</taxon>
        <taxon>Neoptera</taxon>
        <taxon>Endopterygota</taxon>
        <taxon>Coleoptera</taxon>
        <taxon>Polyphaga</taxon>
        <taxon>Cucujiformia</taxon>
        <taxon>Tenebrionidae</taxon>
        <taxon>Zophobas</taxon>
    </lineage>
</organism>
<evidence type="ECO:0000313" key="3">
    <source>
        <dbReference type="Proteomes" id="UP001168821"/>
    </source>
</evidence>
<sequence>MATSSESCNGANGKGVQRPCSSYYPRVVPKSAGTPREKAHEVPKQFFDHGHQGNKLWTRTMSEWQLRPRQRTHNFSTPATTGYLLQQILTRVVPDCAMVRGKMHALTGPTYYPELSVR</sequence>